<dbReference type="EMBL" id="JAWRVG010000017">
    <property type="protein sequence ID" value="KAK4074483.1"/>
    <property type="molecule type" value="Genomic_DNA"/>
</dbReference>
<protein>
    <recommendedName>
        <fullName evidence="2">DNA/RNA-binding domain-containing protein</fullName>
    </recommendedName>
</protein>
<sequence>MSSVQPDISKKFVNYLRNSQQLSCPICQVDVKPPTLNGFKHHVQSSAEKHPTEEKAILDAFERMKLSSSKPQPQPTSATEQDQSKRSKKRSAFDQSDDQQNPERTSLNAKESSDNGGRNKKVCSPSSSPPPSTSTPNRRGRGRQQADGNKEFDRGPKGSSTRQLWSPGNGGPQRPSPLKTQTLGQRSRPLSHAKPSQHRMEEPDPEPGPVAEAEPDDSYTEDPSVSQLIRQPETRPISQEQLVAEVKGIYAGLVMVESKCIEVDNAQSANKDSPQQLNNEQWQALIALHRTLLHEHHDFFLASQHPSASPALRRLASKYAMPARMWRHGIHSFLELLRHRLPQSLEHMLTFIYIAYSMMALLYETVPAFEDTWIECLGDLGRYRMAIEDDDIRDRETWTAVSRYWYSKASDKLPTTGRLYHHLAILARPNALQQTYYYTKSLCVPIPFLSARESVMTLFDPVLSQGPPRLEAIDLAFVRILAIFFSGKEKDLLGFSARQFLSLLDGHIARITKSWLEAGYYMGISITCSLLGFGNDSNVLKHVIVPKRSDDMDTAGEIVTQAPIPADTFYQSLSLAVQTLEIVIQRWGDMNILPFLHTQMVFIHHLSKFPAAMRFIEHKYPWKLVATMLNYLKQSCKFEPRMDSAEFPGAENQDHYRPLPEDYAMRGLIYTEEYFPLNWFSGEAVEEDEKYFEQASMVDARKERILWIGRQISSFGQWLLWDEANSQFTVADEYDVDFTAKTPEVGAREIVTLGAGSHSLDAPYRAN</sequence>
<dbReference type="RefSeq" id="XP_062755904.1">
    <property type="nucleotide sequence ID" value="XM_062899554.1"/>
</dbReference>
<dbReference type="InterPro" id="IPR011990">
    <property type="entry name" value="TPR-like_helical_dom_sf"/>
</dbReference>
<dbReference type="SUPFAM" id="SSF48452">
    <property type="entry name" value="TPR-like"/>
    <property type="match status" value="1"/>
</dbReference>
<dbReference type="GO" id="GO:0005697">
    <property type="term" value="C:telomerase holoenzyme complex"/>
    <property type="evidence" value="ECO:0007669"/>
    <property type="project" value="TreeGrafter"/>
</dbReference>
<evidence type="ECO:0000259" key="2">
    <source>
        <dbReference type="Pfam" id="PF10373"/>
    </source>
</evidence>
<feature type="domain" description="DNA/RNA-binding" evidence="2">
    <location>
        <begin position="405"/>
        <end position="462"/>
    </location>
</feature>
<dbReference type="InterPro" id="IPR045153">
    <property type="entry name" value="Est1/Ebs1-like"/>
</dbReference>
<gene>
    <name evidence="3" type="ORF">Triagg1_5079</name>
</gene>
<dbReference type="Pfam" id="PF10373">
    <property type="entry name" value="EST1_DNA_bind"/>
    <property type="match status" value="1"/>
</dbReference>
<dbReference type="GeneID" id="87919458"/>
<dbReference type="Gene3D" id="1.25.40.10">
    <property type="entry name" value="Tetratricopeptide repeat domain"/>
    <property type="match status" value="1"/>
</dbReference>
<dbReference type="AlphaFoldDB" id="A0AAE1IFT2"/>
<dbReference type="GO" id="GO:0070034">
    <property type="term" value="F:telomerase RNA binding"/>
    <property type="evidence" value="ECO:0007669"/>
    <property type="project" value="TreeGrafter"/>
</dbReference>
<organism evidence="3 4">
    <name type="scientific">Trichoderma aggressivum f. europaeum</name>
    <dbReference type="NCBI Taxonomy" id="173218"/>
    <lineage>
        <taxon>Eukaryota</taxon>
        <taxon>Fungi</taxon>
        <taxon>Dikarya</taxon>
        <taxon>Ascomycota</taxon>
        <taxon>Pezizomycotina</taxon>
        <taxon>Sordariomycetes</taxon>
        <taxon>Hypocreomycetidae</taxon>
        <taxon>Hypocreales</taxon>
        <taxon>Hypocreaceae</taxon>
        <taxon>Trichoderma</taxon>
    </lineage>
</organism>
<accession>A0AAE1IFT2</accession>
<proteinExistence type="predicted"/>
<dbReference type="GO" id="GO:0042162">
    <property type="term" value="F:telomeric DNA binding"/>
    <property type="evidence" value="ECO:0007669"/>
    <property type="project" value="TreeGrafter"/>
</dbReference>
<dbReference type="FunFam" id="1.25.40.10:FF:000202">
    <property type="entry name" value="Unplaced genomic scaffold supercont1.7, whole genome shotgun sequence"/>
    <property type="match status" value="1"/>
</dbReference>
<feature type="compositionally biased region" description="Polar residues" evidence="1">
    <location>
        <begin position="98"/>
        <end position="116"/>
    </location>
</feature>
<keyword evidence="4" id="KW-1185">Reference proteome</keyword>
<dbReference type="InterPro" id="IPR018834">
    <property type="entry name" value="DNA/RNA-bd_Est1-type"/>
</dbReference>
<dbReference type="Proteomes" id="UP001273209">
    <property type="component" value="Unassembled WGS sequence"/>
</dbReference>
<reference evidence="3" key="1">
    <citation type="submission" date="2023-11" db="EMBL/GenBank/DDBJ databases">
        <title>The genome sequences of three competitors of mushroom-forming fungi.</title>
        <authorList>
            <person name="Beijen E."/>
            <person name="Ohm R.A."/>
        </authorList>
    </citation>
    <scope>NUCLEOTIDE SEQUENCE</scope>
    <source>
        <strain evidence="3">CBS 100526</strain>
    </source>
</reference>
<dbReference type="GO" id="GO:0000184">
    <property type="term" value="P:nuclear-transcribed mRNA catabolic process, nonsense-mediated decay"/>
    <property type="evidence" value="ECO:0007669"/>
    <property type="project" value="TreeGrafter"/>
</dbReference>
<evidence type="ECO:0000313" key="3">
    <source>
        <dbReference type="EMBL" id="KAK4074483.1"/>
    </source>
</evidence>
<feature type="compositionally biased region" description="Polar residues" evidence="1">
    <location>
        <begin position="66"/>
        <end position="81"/>
    </location>
</feature>
<feature type="region of interest" description="Disordered" evidence="1">
    <location>
        <begin position="33"/>
        <end position="233"/>
    </location>
</feature>
<dbReference type="PANTHER" id="PTHR15696">
    <property type="entry name" value="SMG-7 SUPPRESSOR WITH MORPHOLOGICAL EFFECT ON GENITALIA PROTEIN 7"/>
    <property type="match status" value="1"/>
</dbReference>
<evidence type="ECO:0000256" key="1">
    <source>
        <dbReference type="SAM" id="MobiDB-lite"/>
    </source>
</evidence>
<feature type="compositionally biased region" description="Basic and acidic residues" evidence="1">
    <location>
        <begin position="47"/>
        <end position="65"/>
    </location>
</feature>
<evidence type="ECO:0000313" key="4">
    <source>
        <dbReference type="Proteomes" id="UP001273209"/>
    </source>
</evidence>
<comment type="caution">
    <text evidence="3">The sequence shown here is derived from an EMBL/GenBank/DDBJ whole genome shotgun (WGS) entry which is preliminary data.</text>
</comment>
<dbReference type="PANTHER" id="PTHR15696:SF0">
    <property type="entry name" value="TELOMERASE-BINDING PROTEIN EST1A"/>
    <property type="match status" value="1"/>
</dbReference>
<name>A0AAE1IFT2_9HYPO</name>